<proteinExistence type="predicted"/>
<dbReference type="OrthoDB" id="6425325at2759"/>
<comment type="caution">
    <text evidence="1">The sequence shown here is derived from an EMBL/GenBank/DDBJ whole genome shotgun (WGS) entry which is preliminary data.</text>
</comment>
<evidence type="ECO:0000313" key="2">
    <source>
        <dbReference type="Proteomes" id="UP000887013"/>
    </source>
</evidence>
<protein>
    <recommendedName>
        <fullName evidence="3">Transposase</fullName>
    </recommendedName>
</protein>
<organism evidence="1 2">
    <name type="scientific">Nephila pilipes</name>
    <name type="common">Giant wood spider</name>
    <name type="synonym">Nephila maculata</name>
    <dbReference type="NCBI Taxonomy" id="299642"/>
    <lineage>
        <taxon>Eukaryota</taxon>
        <taxon>Metazoa</taxon>
        <taxon>Ecdysozoa</taxon>
        <taxon>Arthropoda</taxon>
        <taxon>Chelicerata</taxon>
        <taxon>Arachnida</taxon>
        <taxon>Araneae</taxon>
        <taxon>Araneomorphae</taxon>
        <taxon>Entelegynae</taxon>
        <taxon>Araneoidea</taxon>
        <taxon>Nephilidae</taxon>
        <taxon>Nephila</taxon>
    </lineage>
</organism>
<evidence type="ECO:0000313" key="1">
    <source>
        <dbReference type="EMBL" id="GFU37312.1"/>
    </source>
</evidence>
<name>A0A8X6QPI5_NEPPI</name>
<reference evidence="1" key="1">
    <citation type="submission" date="2020-08" db="EMBL/GenBank/DDBJ databases">
        <title>Multicomponent nature underlies the extraordinary mechanical properties of spider dragline silk.</title>
        <authorList>
            <person name="Kono N."/>
            <person name="Nakamura H."/>
            <person name="Mori M."/>
            <person name="Yoshida Y."/>
            <person name="Ohtoshi R."/>
            <person name="Malay A.D."/>
            <person name="Moran D.A.P."/>
            <person name="Tomita M."/>
            <person name="Numata K."/>
            <person name="Arakawa K."/>
        </authorList>
    </citation>
    <scope>NUCLEOTIDE SEQUENCE</scope>
</reference>
<dbReference type="EMBL" id="BMAW01034911">
    <property type="protein sequence ID" value="GFU37312.1"/>
    <property type="molecule type" value="Genomic_DNA"/>
</dbReference>
<sequence>MRLQKAKRASIAFKVGVSQCIVQDWMSFCREMCMDMRVFESSTLGGPSEIMEIDENMFGKCKYNRVKRANGSWVLVGVQRSSNNFFTSLPADRRIPFFNQGKKILKQQSEL</sequence>
<keyword evidence="2" id="KW-1185">Reference proteome</keyword>
<dbReference type="Proteomes" id="UP000887013">
    <property type="component" value="Unassembled WGS sequence"/>
</dbReference>
<evidence type="ECO:0008006" key="3">
    <source>
        <dbReference type="Google" id="ProtNLM"/>
    </source>
</evidence>
<accession>A0A8X6QPI5</accession>
<gene>
    <name evidence="1" type="ORF">NPIL_85701</name>
</gene>
<dbReference type="AlphaFoldDB" id="A0A8X6QPI5"/>